<feature type="region of interest" description="Disordered" evidence="7">
    <location>
        <begin position="380"/>
        <end position="411"/>
    </location>
</feature>
<feature type="domain" description="4Fe-4S ferredoxin-type" evidence="8">
    <location>
        <begin position="194"/>
        <end position="223"/>
    </location>
</feature>
<evidence type="ECO:0000259" key="8">
    <source>
        <dbReference type="PROSITE" id="PS51379"/>
    </source>
</evidence>
<dbReference type="GO" id="GO:0030313">
    <property type="term" value="C:cell envelope"/>
    <property type="evidence" value="ECO:0007669"/>
    <property type="project" value="UniProtKB-SubCell"/>
</dbReference>
<evidence type="ECO:0000256" key="6">
    <source>
        <dbReference type="ARBA" id="ARBA00023014"/>
    </source>
</evidence>
<evidence type="ECO:0000256" key="5">
    <source>
        <dbReference type="ARBA" id="ARBA00023004"/>
    </source>
</evidence>
<evidence type="ECO:0000256" key="3">
    <source>
        <dbReference type="ARBA" id="ARBA00022723"/>
    </source>
</evidence>
<organism evidence="9">
    <name type="scientific">uncultured Solirubrobacteraceae bacterium</name>
    <dbReference type="NCBI Taxonomy" id="1162706"/>
    <lineage>
        <taxon>Bacteria</taxon>
        <taxon>Bacillati</taxon>
        <taxon>Actinomycetota</taxon>
        <taxon>Thermoleophilia</taxon>
        <taxon>Solirubrobacterales</taxon>
        <taxon>Solirubrobacteraceae</taxon>
        <taxon>environmental samples</taxon>
    </lineage>
</organism>
<keyword evidence="2" id="KW-0004">4Fe-4S</keyword>
<keyword evidence="3" id="KW-0479">Metal-binding</keyword>
<keyword evidence="6" id="KW-0411">Iron-sulfur</keyword>
<dbReference type="EMBL" id="CADCVR010000024">
    <property type="protein sequence ID" value="CAA9481052.1"/>
    <property type="molecule type" value="Genomic_DNA"/>
</dbReference>
<dbReference type="Gene3D" id="3.30.70.20">
    <property type="match status" value="3"/>
</dbReference>
<evidence type="ECO:0000256" key="4">
    <source>
        <dbReference type="ARBA" id="ARBA00022737"/>
    </source>
</evidence>
<reference evidence="9" key="1">
    <citation type="submission" date="2020-02" db="EMBL/GenBank/DDBJ databases">
        <authorList>
            <person name="Meier V. D."/>
        </authorList>
    </citation>
    <scope>NUCLEOTIDE SEQUENCE</scope>
    <source>
        <strain evidence="9">AVDCRST_MAG53</strain>
    </source>
</reference>
<keyword evidence="5" id="KW-0408">Iron</keyword>
<dbReference type="PANTHER" id="PTHR43545">
    <property type="entry name" value="FORMATE DEHYDROGENASE, NITRATE-INDUCIBLE, IRON-SULFUR SUBUNIT"/>
    <property type="match status" value="1"/>
</dbReference>
<comment type="subcellular location">
    <subcellularLocation>
        <location evidence="1">Cell envelope</location>
    </subcellularLocation>
</comment>
<protein>
    <submittedName>
        <fullName evidence="9">Formate dehydrogenase O beta subunit</fullName>
        <ecNumber evidence="9">1.2.1.2</ecNumber>
    </submittedName>
</protein>
<keyword evidence="9" id="KW-0560">Oxidoreductase</keyword>
<keyword evidence="4" id="KW-0677">Repeat</keyword>
<dbReference type="PROSITE" id="PS51379">
    <property type="entry name" value="4FE4S_FER_2"/>
    <property type="match status" value="3"/>
</dbReference>
<sequence length="411" mass="42521">MSTVPRAPRSERSIRDAGAERMGFFTDTTVCIGCKACEVACKQWNDLPADGSSLRKGGSYDHTGSLGATTWRHVRFVEELAPSELQRAEAAAALARGEGGAIPRVPAAAELADAGSGVTEEELPDLVAWAQASANGAPAPRADADPVHPGEVDVAAAIADMDRWIFMSDVCKHCTNAGCMDACPTGALIRTEFDTVVLQPDVCNGCGYCIPSCPFGVVDRDRLDGRAAKCTLCYDRLQDGLEPACAKSCPTDSIQFGPYEELVDVARRRVATLHDRGLGGAYLYGAGDAPEEQIAGGLGAFFLLTEPPERYGLPAHADSPIQQNVVPATLAAMGAGLGAAAGVAAAFLAPRSSGTDRGVALATVAVLSLVPEVVRGVRRRRARAAASGGETAGDAGGARDDPDGRDAGARA</sequence>
<proteinExistence type="predicted"/>
<dbReference type="SUPFAM" id="SSF54862">
    <property type="entry name" value="4Fe-4S ferredoxins"/>
    <property type="match status" value="1"/>
</dbReference>
<dbReference type="InterPro" id="IPR017896">
    <property type="entry name" value="4Fe4S_Fe-S-bd"/>
</dbReference>
<feature type="compositionally biased region" description="Basic and acidic residues" evidence="7">
    <location>
        <begin position="397"/>
        <end position="411"/>
    </location>
</feature>
<name>A0A6J4S1G5_9ACTN</name>
<dbReference type="EC" id="1.2.1.2" evidence="9"/>
<evidence type="ECO:0000256" key="2">
    <source>
        <dbReference type="ARBA" id="ARBA00022485"/>
    </source>
</evidence>
<dbReference type="PANTHER" id="PTHR43545:SF4">
    <property type="entry name" value="IRON-SULFUR PROTEIN"/>
    <property type="match status" value="1"/>
</dbReference>
<dbReference type="InterPro" id="IPR051555">
    <property type="entry name" value="FDH_Electron_Transfer_Unit"/>
</dbReference>
<dbReference type="InterPro" id="IPR017900">
    <property type="entry name" value="4Fe4S_Fe_S_CS"/>
</dbReference>
<dbReference type="CDD" id="cd10560">
    <property type="entry name" value="FDH-O_like"/>
    <property type="match status" value="1"/>
</dbReference>
<dbReference type="AlphaFoldDB" id="A0A6J4S1G5"/>
<evidence type="ECO:0000256" key="7">
    <source>
        <dbReference type="SAM" id="MobiDB-lite"/>
    </source>
</evidence>
<accession>A0A6J4S1G5</accession>
<evidence type="ECO:0000256" key="1">
    <source>
        <dbReference type="ARBA" id="ARBA00004196"/>
    </source>
</evidence>
<gene>
    <name evidence="9" type="ORF">AVDCRST_MAG53-701</name>
</gene>
<dbReference type="PROSITE" id="PS00198">
    <property type="entry name" value="4FE4S_FER_1"/>
    <property type="match status" value="1"/>
</dbReference>
<evidence type="ECO:0000313" key="9">
    <source>
        <dbReference type="EMBL" id="CAA9481052.1"/>
    </source>
</evidence>
<feature type="domain" description="4Fe-4S ferredoxin-type" evidence="8">
    <location>
        <begin position="162"/>
        <end position="193"/>
    </location>
</feature>
<dbReference type="Pfam" id="PF13247">
    <property type="entry name" value="Fer4_11"/>
    <property type="match status" value="1"/>
</dbReference>
<feature type="domain" description="4Fe-4S ferredoxin-type" evidence="8">
    <location>
        <begin position="22"/>
        <end position="52"/>
    </location>
</feature>
<dbReference type="GO" id="GO:0046872">
    <property type="term" value="F:metal ion binding"/>
    <property type="evidence" value="ECO:0007669"/>
    <property type="project" value="UniProtKB-KW"/>
</dbReference>
<dbReference type="GO" id="GO:0051539">
    <property type="term" value="F:4 iron, 4 sulfur cluster binding"/>
    <property type="evidence" value="ECO:0007669"/>
    <property type="project" value="UniProtKB-KW"/>
</dbReference>
<dbReference type="GO" id="GO:0016491">
    <property type="term" value="F:oxidoreductase activity"/>
    <property type="evidence" value="ECO:0007669"/>
    <property type="project" value="UniProtKB-KW"/>
</dbReference>